<evidence type="ECO:0000313" key="15">
    <source>
        <dbReference type="EMBL" id="VDI64688.1"/>
    </source>
</evidence>
<evidence type="ECO:0000256" key="6">
    <source>
        <dbReference type="ARBA" id="ARBA00022490"/>
    </source>
</evidence>
<keyword evidence="7" id="KW-1000">Mitochondrion outer membrane</keyword>
<evidence type="ECO:0000256" key="2">
    <source>
        <dbReference type="ARBA" id="ARBA00004305"/>
    </source>
</evidence>
<feature type="region of interest" description="Disordered" evidence="13">
    <location>
        <begin position="212"/>
        <end position="274"/>
    </location>
</feature>
<sequence>MEERGGDGAWAGAVTSKFVIDDEVLREHQSGQPLRGKSAKGNPTNLDNRNEDPEKDNNSFLFTGPSPEKLEEYWLSRITELVQKKKSISADRKFSESLQQIYDALLKELCTRCGEKFDPIFGKDTEIQFDTIESENKNEVNTLDLEKKISEMKLTTETLTKRNEEVEQQLTKVRDEQKKLDDSNKKYQSEVLSKTTELNEIKEKMKKLEHELKKEKENQVGKAKDQVETKVDNNLQNKLQQEISATTKIKQQLDEKNKSYEKETSERKSIEKENLELAKKKTNLEQEVHELKSNKSAQDTNKEQITRLTNENERLKLTENQSKELLEKKEKEIKKMEEAHNVTKAEKASVQSLLNEINSKVRQEVDQHTKKTDSLSQNLISKEHEILDLKRSKIELERSLSSLNKQIDDQSSTNKRKKPSTKAPDQKFKDLQEENEKLRDRLSQVAGSKLTDGNPAIADLGDPNRPTQLGEKFSELYDNEWTDAMEELGNAGDEKSNIITLRNIVEKSYDFGKIKSEKYAEGLESALLQISNSIEVTPTISKYIKDHRKNTALLVVDSLFKSFLSSHTEFNVGGKDVQTFIKKTLSLCWLMTIQDPPVILTTELSGKFNTDLFRHYTKSGSNVDYVVWPVVFLHDGGPIICKGVAQGK</sequence>
<comment type="similarity">
    <text evidence="4">Belongs to the MIEAP family.</text>
</comment>
<dbReference type="GO" id="GO:0005759">
    <property type="term" value="C:mitochondrial matrix"/>
    <property type="evidence" value="ECO:0007669"/>
    <property type="project" value="UniProtKB-SubCell"/>
</dbReference>
<evidence type="ECO:0000256" key="8">
    <source>
        <dbReference type="ARBA" id="ARBA00023054"/>
    </source>
</evidence>
<keyword evidence="9" id="KW-0446">Lipid-binding</keyword>
<dbReference type="PANTHER" id="PTHR21771:SF0">
    <property type="entry name" value="MITOCHONDRIA-EATING PROTEIN"/>
    <property type="match status" value="1"/>
</dbReference>
<dbReference type="Proteomes" id="UP000596742">
    <property type="component" value="Unassembled WGS sequence"/>
</dbReference>
<evidence type="ECO:0000256" key="1">
    <source>
        <dbReference type="ARBA" id="ARBA00004294"/>
    </source>
</evidence>
<keyword evidence="11" id="KW-0472">Membrane</keyword>
<evidence type="ECO:0000256" key="13">
    <source>
        <dbReference type="SAM" id="MobiDB-lite"/>
    </source>
</evidence>
<feature type="region of interest" description="Disordered" evidence="13">
    <location>
        <begin position="25"/>
        <end position="66"/>
    </location>
</feature>
<evidence type="ECO:0000313" key="16">
    <source>
        <dbReference type="Proteomes" id="UP000596742"/>
    </source>
</evidence>
<feature type="compositionally biased region" description="Polar residues" evidence="13">
    <location>
        <begin position="232"/>
        <end position="250"/>
    </location>
</feature>
<evidence type="ECO:0000256" key="3">
    <source>
        <dbReference type="ARBA" id="ARBA00004496"/>
    </source>
</evidence>
<feature type="domain" description="Mitochondria-eating protein C-terminal" evidence="14">
    <location>
        <begin position="465"/>
        <end position="645"/>
    </location>
</feature>
<feature type="compositionally biased region" description="Basic and acidic residues" evidence="13">
    <location>
        <begin position="212"/>
        <end position="231"/>
    </location>
</feature>
<dbReference type="EMBL" id="UYJE01008541">
    <property type="protein sequence ID" value="VDI64688.1"/>
    <property type="molecule type" value="Genomic_DNA"/>
</dbReference>
<dbReference type="GO" id="GO:0035694">
    <property type="term" value="P:mitochondrial protein catabolic process"/>
    <property type="evidence" value="ECO:0007669"/>
    <property type="project" value="InterPro"/>
</dbReference>
<evidence type="ECO:0000256" key="10">
    <source>
        <dbReference type="ARBA" id="ARBA00023128"/>
    </source>
</evidence>
<dbReference type="PANTHER" id="PTHR21771">
    <property type="entry name" value="MITOCHONDRIA-EATING PROTEIN-RELATED"/>
    <property type="match status" value="1"/>
</dbReference>
<keyword evidence="6" id="KW-0963">Cytoplasm</keyword>
<gene>
    <name evidence="15" type="ORF">MGAL_10B029601</name>
</gene>
<dbReference type="Pfam" id="PF16026">
    <property type="entry name" value="MIEAP"/>
    <property type="match status" value="1"/>
</dbReference>
<dbReference type="GO" id="GO:0008289">
    <property type="term" value="F:lipid binding"/>
    <property type="evidence" value="ECO:0007669"/>
    <property type="project" value="UniProtKB-KW"/>
</dbReference>
<keyword evidence="8" id="KW-0175">Coiled coil</keyword>
<evidence type="ECO:0000256" key="5">
    <source>
        <dbReference type="ARBA" id="ARBA00019863"/>
    </source>
</evidence>
<dbReference type="InterPro" id="IPR026169">
    <property type="entry name" value="MIEAP"/>
</dbReference>
<comment type="caution">
    <text evidence="15">The sequence shown here is derived from an EMBL/GenBank/DDBJ whole genome shotgun (WGS) entry which is preliminary data.</text>
</comment>
<proteinExistence type="inferred from homology"/>
<dbReference type="GO" id="GO:0035695">
    <property type="term" value="P:mitophagy by internal vacuole formation"/>
    <property type="evidence" value="ECO:0007669"/>
    <property type="project" value="TreeGrafter"/>
</dbReference>
<evidence type="ECO:0000256" key="11">
    <source>
        <dbReference type="ARBA" id="ARBA00023136"/>
    </source>
</evidence>
<dbReference type="AlphaFoldDB" id="A0A8B6GJI5"/>
<feature type="region of interest" description="Disordered" evidence="13">
    <location>
        <begin position="405"/>
        <end position="431"/>
    </location>
</feature>
<comment type="subcellular location">
    <subcellularLocation>
        <location evidence="3">Cytoplasm</location>
    </subcellularLocation>
    <subcellularLocation>
        <location evidence="2">Mitochondrion matrix</location>
    </subcellularLocation>
    <subcellularLocation>
        <location evidence="1">Mitochondrion outer membrane</location>
    </subcellularLocation>
</comment>
<protein>
    <recommendedName>
        <fullName evidence="5">Mitochondria-eating protein</fullName>
    </recommendedName>
    <alternativeName>
        <fullName evidence="12">Spermatogenesis-associated protein 18</fullName>
    </alternativeName>
</protein>
<name>A0A8B6GJI5_MYTGA</name>
<keyword evidence="10" id="KW-0496">Mitochondrion</keyword>
<evidence type="ECO:0000259" key="14">
    <source>
        <dbReference type="Pfam" id="PF16026"/>
    </source>
</evidence>
<dbReference type="GO" id="GO:0005741">
    <property type="term" value="C:mitochondrial outer membrane"/>
    <property type="evidence" value="ECO:0007669"/>
    <property type="project" value="UniProtKB-SubCell"/>
</dbReference>
<reference evidence="15" key="1">
    <citation type="submission" date="2018-11" db="EMBL/GenBank/DDBJ databases">
        <authorList>
            <person name="Alioto T."/>
            <person name="Alioto T."/>
        </authorList>
    </citation>
    <scope>NUCLEOTIDE SEQUENCE</scope>
</reference>
<feature type="compositionally biased region" description="Basic and acidic residues" evidence="13">
    <location>
        <begin position="251"/>
        <end position="274"/>
    </location>
</feature>
<keyword evidence="16" id="KW-1185">Reference proteome</keyword>
<feature type="compositionally biased region" description="Basic and acidic residues" evidence="13">
    <location>
        <begin position="48"/>
        <end position="57"/>
    </location>
</feature>
<accession>A0A8B6GJI5</accession>
<evidence type="ECO:0000256" key="4">
    <source>
        <dbReference type="ARBA" id="ARBA00008233"/>
    </source>
</evidence>
<organism evidence="15 16">
    <name type="scientific">Mytilus galloprovincialis</name>
    <name type="common">Mediterranean mussel</name>
    <dbReference type="NCBI Taxonomy" id="29158"/>
    <lineage>
        <taxon>Eukaryota</taxon>
        <taxon>Metazoa</taxon>
        <taxon>Spiralia</taxon>
        <taxon>Lophotrochozoa</taxon>
        <taxon>Mollusca</taxon>
        <taxon>Bivalvia</taxon>
        <taxon>Autobranchia</taxon>
        <taxon>Pteriomorphia</taxon>
        <taxon>Mytilida</taxon>
        <taxon>Mytiloidea</taxon>
        <taxon>Mytilidae</taxon>
        <taxon>Mytilinae</taxon>
        <taxon>Mytilus</taxon>
    </lineage>
</organism>
<evidence type="ECO:0000256" key="7">
    <source>
        <dbReference type="ARBA" id="ARBA00022787"/>
    </source>
</evidence>
<feature type="region of interest" description="Disordered" evidence="13">
    <location>
        <begin position="290"/>
        <end position="312"/>
    </location>
</feature>
<evidence type="ECO:0000256" key="9">
    <source>
        <dbReference type="ARBA" id="ARBA00023121"/>
    </source>
</evidence>
<dbReference type="InterPro" id="IPR031981">
    <property type="entry name" value="MIEAP_C"/>
</dbReference>
<evidence type="ECO:0000256" key="12">
    <source>
        <dbReference type="ARBA" id="ARBA00032687"/>
    </source>
</evidence>
<dbReference type="OrthoDB" id="6159177at2759"/>
<feature type="compositionally biased region" description="Basic and acidic residues" evidence="13">
    <location>
        <begin position="300"/>
        <end position="312"/>
    </location>
</feature>